<keyword evidence="4" id="KW-1185">Reference proteome</keyword>
<reference evidence="3 4" key="1">
    <citation type="journal article" date="2015" name="Genome Announc.">
        <title>Genomes of Geoalkalibacter ferrihydriticus Z-0531T and Geoalkalibacter subterraneus Red1T, Two Haloalkaliphilic Metal-Reducing Deltaproteobacteria.</title>
        <authorList>
            <person name="Badalamenti J.P."/>
            <person name="Krajmalnik-Brown R."/>
            <person name="Torres C.I."/>
            <person name="Bond D.R."/>
        </authorList>
    </citation>
    <scope>NUCLEOTIDE SEQUENCE [LARGE SCALE GENOMIC DNA]</scope>
    <source>
        <strain evidence="3 4">Red1</strain>
    </source>
</reference>
<dbReference type="Gene3D" id="3.40.50.970">
    <property type="match status" value="1"/>
</dbReference>
<dbReference type="EMBL" id="CP010311">
    <property type="protein sequence ID" value="AJF06018.1"/>
    <property type="molecule type" value="Genomic_DNA"/>
</dbReference>
<evidence type="ECO:0000259" key="2">
    <source>
        <dbReference type="Pfam" id="PF02775"/>
    </source>
</evidence>
<dbReference type="InterPro" id="IPR051457">
    <property type="entry name" value="2-oxoacid:Fd_oxidoreductase"/>
</dbReference>
<feature type="domain" description="Thiamine pyrophosphate enzyme TPP-binding" evidence="2">
    <location>
        <begin position="51"/>
        <end position="198"/>
    </location>
</feature>
<dbReference type="GO" id="GO:0030976">
    <property type="term" value="F:thiamine pyrophosphate binding"/>
    <property type="evidence" value="ECO:0007669"/>
    <property type="project" value="InterPro"/>
</dbReference>
<dbReference type="KEGG" id="gsb:GSUB_04830"/>
<dbReference type="Proteomes" id="UP000035036">
    <property type="component" value="Chromosome"/>
</dbReference>
<accession>A0A0B5FFG4</accession>
<sequence length="273" mass="29580">MAYDYEKSIRPGKLPHIWCPGCGHGIVMKGLIRAMDTCNLDRKMTSIVSGIGCASRLPGYLDACTLHTAHGRAAAFATGVKMANPEMTVICCGGDGDGTAIGGNHFIHACRRNIDMTYVIMNNYIYGMTGGQFSPCTPTGHLASTTPYGNPDPVFDISKLAIGAGATYVARTTAFHATQIDKLIAEGIKHKGMAIIEVLDDCPTTYGRRNKFRSVVDMMKRLKDMAVPVQAASKMTAEQLEGKILTGVLYKEDKPEYCEQYQNVIERAQGKAS</sequence>
<dbReference type="InterPro" id="IPR029061">
    <property type="entry name" value="THDP-binding"/>
</dbReference>
<dbReference type="Pfam" id="PF02775">
    <property type="entry name" value="TPP_enzyme_C"/>
    <property type="match status" value="1"/>
</dbReference>
<organism evidence="3 4">
    <name type="scientific">Geoalkalibacter subterraneus</name>
    <dbReference type="NCBI Taxonomy" id="483547"/>
    <lineage>
        <taxon>Bacteria</taxon>
        <taxon>Pseudomonadati</taxon>
        <taxon>Thermodesulfobacteriota</taxon>
        <taxon>Desulfuromonadia</taxon>
        <taxon>Desulfuromonadales</taxon>
        <taxon>Geoalkalibacteraceae</taxon>
        <taxon>Geoalkalibacter</taxon>
    </lineage>
</organism>
<proteinExistence type="predicted"/>
<gene>
    <name evidence="3" type="ORF">GSUB_04830</name>
</gene>
<evidence type="ECO:0000313" key="4">
    <source>
        <dbReference type="Proteomes" id="UP000035036"/>
    </source>
</evidence>
<dbReference type="HOGENOM" id="CLU_048564_2_0_7"/>
<name>A0A0B5FFG4_9BACT</name>
<keyword evidence="1" id="KW-0560">Oxidoreductase</keyword>
<dbReference type="OrthoDB" id="9775140at2"/>
<dbReference type="CDD" id="cd03375">
    <property type="entry name" value="TPP_OGFOR"/>
    <property type="match status" value="1"/>
</dbReference>
<dbReference type="PANTHER" id="PTHR48084">
    <property type="entry name" value="2-OXOGLUTARATE OXIDOREDUCTASE SUBUNIT KORB-RELATED"/>
    <property type="match status" value="1"/>
</dbReference>
<dbReference type="GO" id="GO:0045333">
    <property type="term" value="P:cellular respiration"/>
    <property type="evidence" value="ECO:0007669"/>
    <property type="project" value="UniProtKB-ARBA"/>
</dbReference>
<protein>
    <submittedName>
        <fullName evidence="3">2-oxoacid:ferredoxin oxidoreductase subunit beta</fullName>
    </submittedName>
</protein>
<dbReference type="STRING" id="483547.GSUB_04830"/>
<dbReference type="SUPFAM" id="SSF52518">
    <property type="entry name" value="Thiamin diphosphate-binding fold (THDP-binding)"/>
    <property type="match status" value="1"/>
</dbReference>
<dbReference type="PANTHER" id="PTHR48084:SF1">
    <property type="entry name" value="2-OXOGLUTARATE SYNTHASE SUBUNIT KORB"/>
    <property type="match status" value="1"/>
</dbReference>
<dbReference type="GO" id="GO:0044281">
    <property type="term" value="P:small molecule metabolic process"/>
    <property type="evidence" value="ECO:0007669"/>
    <property type="project" value="UniProtKB-ARBA"/>
</dbReference>
<dbReference type="InterPro" id="IPR011766">
    <property type="entry name" value="TPP_enzyme_TPP-bd"/>
</dbReference>
<evidence type="ECO:0000256" key="1">
    <source>
        <dbReference type="ARBA" id="ARBA00023002"/>
    </source>
</evidence>
<dbReference type="AlphaFoldDB" id="A0A0B5FFG4"/>
<dbReference type="RefSeq" id="WP_040199476.1">
    <property type="nucleotide sequence ID" value="NZ_CP010311.1"/>
</dbReference>
<dbReference type="GO" id="GO:0016625">
    <property type="term" value="F:oxidoreductase activity, acting on the aldehyde or oxo group of donors, iron-sulfur protein as acceptor"/>
    <property type="evidence" value="ECO:0007669"/>
    <property type="project" value="UniProtKB-ARBA"/>
</dbReference>
<evidence type="ECO:0000313" key="3">
    <source>
        <dbReference type="EMBL" id="AJF06018.1"/>
    </source>
</evidence>